<evidence type="ECO:0000256" key="1">
    <source>
        <dbReference type="SAM" id="MobiDB-lite"/>
    </source>
</evidence>
<comment type="caution">
    <text evidence="2">The sequence shown here is derived from an EMBL/GenBank/DDBJ whole genome shotgun (WGS) entry which is preliminary data.</text>
</comment>
<evidence type="ECO:0000313" key="2">
    <source>
        <dbReference type="EMBL" id="MBW0481794.1"/>
    </source>
</evidence>
<proteinExistence type="predicted"/>
<protein>
    <submittedName>
        <fullName evidence="2">Uncharacterized protein</fullName>
    </submittedName>
</protein>
<accession>A0A9Q3GWR7</accession>
<feature type="region of interest" description="Disordered" evidence="1">
    <location>
        <begin position="1"/>
        <end position="31"/>
    </location>
</feature>
<sequence length="117" mass="13553">MEEKLMRKFSQKQCLKVQKPDTTTKQGGKSKKIHELRNKTYGRLLESLRSTHPHLRDFCDLPHPQNGLVLPNYTTNLQSAEWRGGMKISSTHPNNITYFQDVDSRSYGKVSHIIDLE</sequence>
<dbReference type="AlphaFoldDB" id="A0A9Q3GWR7"/>
<gene>
    <name evidence="2" type="ORF">O181_021509</name>
</gene>
<reference evidence="2" key="1">
    <citation type="submission" date="2021-03" db="EMBL/GenBank/DDBJ databases">
        <title>Draft genome sequence of rust myrtle Austropuccinia psidii MF-1, a brazilian biotype.</title>
        <authorList>
            <person name="Quecine M.C."/>
            <person name="Pachon D.M.R."/>
            <person name="Bonatelli M.L."/>
            <person name="Correr F.H."/>
            <person name="Franceschini L.M."/>
            <person name="Leite T.F."/>
            <person name="Margarido G.R.A."/>
            <person name="Almeida C.A."/>
            <person name="Ferrarezi J.A."/>
            <person name="Labate C.A."/>
        </authorList>
    </citation>
    <scope>NUCLEOTIDE SEQUENCE</scope>
    <source>
        <strain evidence="2">MF-1</strain>
    </source>
</reference>
<keyword evidence="3" id="KW-1185">Reference proteome</keyword>
<evidence type="ECO:0000313" key="3">
    <source>
        <dbReference type="Proteomes" id="UP000765509"/>
    </source>
</evidence>
<dbReference type="Proteomes" id="UP000765509">
    <property type="component" value="Unassembled WGS sequence"/>
</dbReference>
<dbReference type="OrthoDB" id="2516931at2759"/>
<dbReference type="EMBL" id="AVOT02006521">
    <property type="protein sequence ID" value="MBW0481794.1"/>
    <property type="molecule type" value="Genomic_DNA"/>
</dbReference>
<organism evidence="2 3">
    <name type="scientific">Austropuccinia psidii MF-1</name>
    <dbReference type="NCBI Taxonomy" id="1389203"/>
    <lineage>
        <taxon>Eukaryota</taxon>
        <taxon>Fungi</taxon>
        <taxon>Dikarya</taxon>
        <taxon>Basidiomycota</taxon>
        <taxon>Pucciniomycotina</taxon>
        <taxon>Pucciniomycetes</taxon>
        <taxon>Pucciniales</taxon>
        <taxon>Sphaerophragmiaceae</taxon>
        <taxon>Austropuccinia</taxon>
    </lineage>
</organism>
<name>A0A9Q3GWR7_9BASI</name>